<accession>A0ABW5N3N8</accession>
<evidence type="ECO:0000313" key="1">
    <source>
        <dbReference type="EMBL" id="MFD2590132.1"/>
    </source>
</evidence>
<comment type="caution">
    <text evidence="1">The sequence shown here is derived from an EMBL/GenBank/DDBJ whole genome shotgun (WGS) entry which is preliminary data.</text>
</comment>
<keyword evidence="2" id="KW-1185">Reference proteome</keyword>
<gene>
    <name evidence="1" type="ORF">ACFSTE_04770</name>
</gene>
<dbReference type="EMBL" id="JBHULX010000003">
    <property type="protein sequence ID" value="MFD2590132.1"/>
    <property type="molecule type" value="Genomic_DNA"/>
</dbReference>
<reference evidence="2" key="1">
    <citation type="journal article" date="2019" name="Int. J. Syst. Evol. Microbiol.">
        <title>The Global Catalogue of Microorganisms (GCM) 10K type strain sequencing project: providing services to taxonomists for standard genome sequencing and annotation.</title>
        <authorList>
            <consortium name="The Broad Institute Genomics Platform"/>
            <consortium name="The Broad Institute Genome Sequencing Center for Infectious Disease"/>
            <person name="Wu L."/>
            <person name="Ma J."/>
        </authorList>
    </citation>
    <scope>NUCLEOTIDE SEQUENCE [LARGE SCALE GENOMIC DNA]</scope>
    <source>
        <strain evidence="2">KCTC 42423</strain>
    </source>
</reference>
<proteinExistence type="predicted"/>
<evidence type="ECO:0000313" key="2">
    <source>
        <dbReference type="Proteomes" id="UP001597459"/>
    </source>
</evidence>
<organism evidence="1 2">
    <name type="scientific">Aquimarina hainanensis</name>
    <dbReference type="NCBI Taxonomy" id="1578017"/>
    <lineage>
        <taxon>Bacteria</taxon>
        <taxon>Pseudomonadati</taxon>
        <taxon>Bacteroidota</taxon>
        <taxon>Flavobacteriia</taxon>
        <taxon>Flavobacteriales</taxon>
        <taxon>Flavobacteriaceae</taxon>
        <taxon>Aquimarina</taxon>
    </lineage>
</organism>
<dbReference type="RefSeq" id="WP_378255750.1">
    <property type="nucleotide sequence ID" value="NZ_JBHSJV010000001.1"/>
</dbReference>
<protein>
    <submittedName>
        <fullName evidence="1">Uncharacterized protein</fullName>
    </submittedName>
</protein>
<dbReference type="Proteomes" id="UP001597459">
    <property type="component" value="Unassembled WGS sequence"/>
</dbReference>
<sequence>MHQVIFKKTEAFLKKHLGGKLNITIEEYDDGYKETYISITGTNFWFSCDDRELTIGNGVSHLHFNP</sequence>
<name>A0ABW5N3N8_9FLAO</name>